<keyword evidence="4" id="KW-0732">Signal</keyword>
<keyword evidence="2" id="KW-0677">Repeat</keyword>
<dbReference type="PANTHER" id="PTHR45617:SF165">
    <property type="entry name" value="COMMON DPR-INTERACTING PROTEIN-RELATED"/>
    <property type="match status" value="1"/>
</dbReference>
<evidence type="ECO:0000313" key="6">
    <source>
        <dbReference type="Proteomes" id="UP001458880"/>
    </source>
</evidence>
<dbReference type="AlphaFoldDB" id="A0AAW1L5H1"/>
<organism evidence="5 6">
    <name type="scientific">Popillia japonica</name>
    <name type="common">Japanese beetle</name>
    <dbReference type="NCBI Taxonomy" id="7064"/>
    <lineage>
        <taxon>Eukaryota</taxon>
        <taxon>Metazoa</taxon>
        <taxon>Ecdysozoa</taxon>
        <taxon>Arthropoda</taxon>
        <taxon>Hexapoda</taxon>
        <taxon>Insecta</taxon>
        <taxon>Pterygota</taxon>
        <taxon>Neoptera</taxon>
        <taxon>Endopterygota</taxon>
        <taxon>Coleoptera</taxon>
        <taxon>Polyphaga</taxon>
        <taxon>Scarabaeiformia</taxon>
        <taxon>Scarabaeidae</taxon>
        <taxon>Rutelinae</taxon>
        <taxon>Popillia</taxon>
    </lineage>
</organism>
<keyword evidence="3" id="KW-1133">Transmembrane helix</keyword>
<evidence type="ECO:0000256" key="2">
    <source>
        <dbReference type="ARBA" id="ARBA00022737"/>
    </source>
</evidence>
<dbReference type="InterPro" id="IPR032675">
    <property type="entry name" value="LRR_dom_sf"/>
</dbReference>
<gene>
    <name evidence="5" type="ORF">QE152_g15908</name>
</gene>
<evidence type="ECO:0000313" key="5">
    <source>
        <dbReference type="EMBL" id="KAK9729422.1"/>
    </source>
</evidence>
<dbReference type="SMART" id="SM00369">
    <property type="entry name" value="LRR_TYP"/>
    <property type="match status" value="7"/>
</dbReference>
<sequence>MKIITVFLVTILYLWTTTSGEDFENGKEICSKCECRKTPDNKTLYINCTDRQIKHIVSDWPENSDNIVATFSQNEIQTLQTFPGSKSRIKLVFDHCGIETMEPGLFESSLGVFYLDLSYNKLTSDALSADVFKGPYNISEYQPIPLEYLNLAYNQIHSLHKNVFEHTPNLKYLNLEGNDFRVLDDMTALSFSLIPQLKIFNIANNELTDVSENVIRSFRSLIELDISNNDLDFVPRGMGILTSLEILRMDNNPIYFLDDETFLGMDDILEISARNLTKLERIKTNTFAQAKKLKKLDLSQNQMLSAIDDQAFLNSEKLRELNLSNTRLPTLLPDILNWSELEVLDLNYNEFYCDCNLYNISQQLSEDIKRDQNGPYCKDVRTSFSLEIYTLTNDICMEGNYIPNFIPKPHTGSKLLRISLVLLTVMIIVAVFIAAILGFAKWRAWQRNQGYPFASQIVYNPITTNVHF</sequence>
<keyword evidence="1" id="KW-0433">Leucine-rich repeat</keyword>
<dbReference type="Gene3D" id="3.80.10.10">
    <property type="entry name" value="Ribonuclease Inhibitor"/>
    <property type="match status" value="4"/>
</dbReference>
<protein>
    <submittedName>
        <fullName evidence="5">Leucine rich repeat</fullName>
    </submittedName>
</protein>
<dbReference type="PANTHER" id="PTHR45617">
    <property type="entry name" value="LEUCINE RICH REPEAT FAMILY PROTEIN"/>
    <property type="match status" value="1"/>
</dbReference>
<keyword evidence="6" id="KW-1185">Reference proteome</keyword>
<accession>A0AAW1L5H1</accession>
<dbReference type="EMBL" id="JASPKY010000160">
    <property type="protein sequence ID" value="KAK9729422.1"/>
    <property type="molecule type" value="Genomic_DNA"/>
</dbReference>
<keyword evidence="3" id="KW-0472">Membrane</keyword>
<dbReference type="PROSITE" id="PS51450">
    <property type="entry name" value="LRR"/>
    <property type="match status" value="2"/>
</dbReference>
<dbReference type="Proteomes" id="UP001458880">
    <property type="component" value="Unassembled WGS sequence"/>
</dbReference>
<dbReference type="SUPFAM" id="SSF52058">
    <property type="entry name" value="L domain-like"/>
    <property type="match status" value="1"/>
</dbReference>
<feature type="chain" id="PRO_5043385242" evidence="4">
    <location>
        <begin position="21"/>
        <end position="468"/>
    </location>
</feature>
<comment type="caution">
    <text evidence="5">The sequence shown here is derived from an EMBL/GenBank/DDBJ whole genome shotgun (WGS) entry which is preliminary data.</text>
</comment>
<dbReference type="InterPro" id="IPR001611">
    <property type="entry name" value="Leu-rich_rpt"/>
</dbReference>
<dbReference type="InterPro" id="IPR003591">
    <property type="entry name" value="Leu-rich_rpt_typical-subtyp"/>
</dbReference>
<evidence type="ECO:0000256" key="3">
    <source>
        <dbReference type="SAM" id="Phobius"/>
    </source>
</evidence>
<dbReference type="Pfam" id="PF13855">
    <property type="entry name" value="LRR_8"/>
    <property type="match status" value="3"/>
</dbReference>
<keyword evidence="3" id="KW-0812">Transmembrane</keyword>
<reference evidence="5 6" key="1">
    <citation type="journal article" date="2024" name="BMC Genomics">
        <title>De novo assembly and annotation of Popillia japonica's genome with initial clues to its potential as an invasive pest.</title>
        <authorList>
            <person name="Cucini C."/>
            <person name="Boschi S."/>
            <person name="Funari R."/>
            <person name="Cardaioli E."/>
            <person name="Iannotti N."/>
            <person name="Marturano G."/>
            <person name="Paoli F."/>
            <person name="Bruttini M."/>
            <person name="Carapelli A."/>
            <person name="Frati F."/>
            <person name="Nardi F."/>
        </authorList>
    </citation>
    <scope>NUCLEOTIDE SEQUENCE [LARGE SCALE GENOMIC DNA]</scope>
    <source>
        <strain evidence="5">DMR45628</strain>
    </source>
</reference>
<feature type="signal peptide" evidence="4">
    <location>
        <begin position="1"/>
        <end position="20"/>
    </location>
</feature>
<feature type="transmembrane region" description="Helical" evidence="3">
    <location>
        <begin position="415"/>
        <end position="440"/>
    </location>
</feature>
<proteinExistence type="predicted"/>
<name>A0AAW1L5H1_POPJA</name>
<evidence type="ECO:0000256" key="4">
    <source>
        <dbReference type="SAM" id="SignalP"/>
    </source>
</evidence>
<evidence type="ECO:0000256" key="1">
    <source>
        <dbReference type="ARBA" id="ARBA00022614"/>
    </source>
</evidence>